<reference evidence="2" key="1">
    <citation type="submission" date="2014-09" db="EMBL/GenBank/DDBJ databases">
        <title>Genome sequence of the luminous mushroom Mycena chlorophos for searching fungal bioluminescence genes.</title>
        <authorList>
            <person name="Tanaka Y."/>
            <person name="Kasuga D."/>
            <person name="Oba Y."/>
            <person name="Hase S."/>
            <person name="Sato K."/>
            <person name="Oba Y."/>
            <person name="Sakakibara Y."/>
        </authorList>
    </citation>
    <scope>NUCLEOTIDE SEQUENCE</scope>
</reference>
<dbReference type="Proteomes" id="UP000815677">
    <property type="component" value="Unassembled WGS sequence"/>
</dbReference>
<name>A0ABQ0L5Y2_MYCCL</name>
<proteinExistence type="predicted"/>
<gene>
    <name evidence="2" type="ORF">MCHLO_03898</name>
</gene>
<organism evidence="2 3">
    <name type="scientific">Mycena chlorophos</name>
    <name type="common">Agaric fungus</name>
    <name type="synonym">Agaricus chlorophos</name>
    <dbReference type="NCBI Taxonomy" id="658473"/>
    <lineage>
        <taxon>Eukaryota</taxon>
        <taxon>Fungi</taxon>
        <taxon>Dikarya</taxon>
        <taxon>Basidiomycota</taxon>
        <taxon>Agaricomycotina</taxon>
        <taxon>Agaricomycetes</taxon>
        <taxon>Agaricomycetidae</taxon>
        <taxon>Agaricales</taxon>
        <taxon>Marasmiineae</taxon>
        <taxon>Mycenaceae</taxon>
        <taxon>Mycena</taxon>
    </lineage>
</organism>
<accession>A0ABQ0L5Y2</accession>
<evidence type="ECO:0000313" key="3">
    <source>
        <dbReference type="Proteomes" id="UP000815677"/>
    </source>
</evidence>
<feature type="region of interest" description="Disordered" evidence="1">
    <location>
        <begin position="123"/>
        <end position="183"/>
    </location>
</feature>
<keyword evidence="3" id="KW-1185">Reference proteome</keyword>
<protein>
    <submittedName>
        <fullName evidence="2">Uncharacterized protein</fullName>
    </submittedName>
</protein>
<evidence type="ECO:0000313" key="2">
    <source>
        <dbReference type="EMBL" id="GAT46365.1"/>
    </source>
</evidence>
<evidence type="ECO:0000256" key="1">
    <source>
        <dbReference type="SAM" id="MobiDB-lite"/>
    </source>
</evidence>
<dbReference type="EMBL" id="DF842371">
    <property type="protein sequence ID" value="GAT46365.1"/>
    <property type="molecule type" value="Genomic_DNA"/>
</dbReference>
<sequence>MHLLRVSAMTVRSPRSRSDGFALFCASPAHTRTVSTVLGDSGSTCAGELGRRGAEAQWSPVHLVLPHGWSKVVLTSEVLTLVPELEEHTWPVAGIPAQDVHTREGGAGYYGRSAPELRRPQRPFCASFGTRSPAQPRSRRRRYPAYDGGPAPVADWNASETHTSGEGPGSWLHGFGHPVHGRN</sequence>